<dbReference type="EMBL" id="BGZK01000148">
    <property type="protein sequence ID" value="GBP23199.1"/>
    <property type="molecule type" value="Genomic_DNA"/>
</dbReference>
<proteinExistence type="predicted"/>
<sequence length="140" mass="15853">MNGDHEKQQLIGMILDKLFTQKHLESFTELTTALLHRNKCVIFSQFSGGVRHYCLATSSCDELLGDIYRLEVPYTCKVEHCHDSTTNRDLLISPIGGRGILIPLAEHEQWPGRSAEEVTTVTSPSKLKATRCTDRHRLVF</sequence>
<keyword evidence="2" id="KW-1185">Reference proteome</keyword>
<protein>
    <submittedName>
        <fullName evidence="1">Uncharacterized protein</fullName>
    </submittedName>
</protein>
<accession>A0A4C1UA57</accession>
<name>A0A4C1UA57_EUMVA</name>
<reference evidence="1 2" key="1">
    <citation type="journal article" date="2019" name="Commun. Biol.">
        <title>The bagworm genome reveals a unique fibroin gene that provides high tensile strength.</title>
        <authorList>
            <person name="Kono N."/>
            <person name="Nakamura H."/>
            <person name="Ohtoshi R."/>
            <person name="Tomita M."/>
            <person name="Numata K."/>
            <person name="Arakawa K."/>
        </authorList>
    </citation>
    <scope>NUCLEOTIDE SEQUENCE [LARGE SCALE GENOMIC DNA]</scope>
</reference>
<evidence type="ECO:0000313" key="1">
    <source>
        <dbReference type="EMBL" id="GBP23199.1"/>
    </source>
</evidence>
<dbReference type="AlphaFoldDB" id="A0A4C1UA57"/>
<comment type="caution">
    <text evidence="1">The sequence shown here is derived from an EMBL/GenBank/DDBJ whole genome shotgun (WGS) entry which is preliminary data.</text>
</comment>
<gene>
    <name evidence="1" type="ORF">EVAR_82364_1</name>
</gene>
<organism evidence="1 2">
    <name type="scientific">Eumeta variegata</name>
    <name type="common">Bagworm moth</name>
    <name type="synonym">Eumeta japonica</name>
    <dbReference type="NCBI Taxonomy" id="151549"/>
    <lineage>
        <taxon>Eukaryota</taxon>
        <taxon>Metazoa</taxon>
        <taxon>Ecdysozoa</taxon>
        <taxon>Arthropoda</taxon>
        <taxon>Hexapoda</taxon>
        <taxon>Insecta</taxon>
        <taxon>Pterygota</taxon>
        <taxon>Neoptera</taxon>
        <taxon>Endopterygota</taxon>
        <taxon>Lepidoptera</taxon>
        <taxon>Glossata</taxon>
        <taxon>Ditrysia</taxon>
        <taxon>Tineoidea</taxon>
        <taxon>Psychidae</taxon>
        <taxon>Oiketicinae</taxon>
        <taxon>Eumeta</taxon>
    </lineage>
</organism>
<dbReference type="Proteomes" id="UP000299102">
    <property type="component" value="Unassembled WGS sequence"/>
</dbReference>
<evidence type="ECO:0000313" key="2">
    <source>
        <dbReference type="Proteomes" id="UP000299102"/>
    </source>
</evidence>